<reference evidence="1 2" key="2">
    <citation type="journal article" date="2017" name="Front. Plant Sci.">
        <title>Gene Classification and Mining of Molecular Markers Useful in Red Clover (Trifolium pratense) Breeding.</title>
        <authorList>
            <person name="Istvanek J."/>
            <person name="Dluhosova J."/>
            <person name="Dluhos P."/>
            <person name="Patkova L."/>
            <person name="Nedelnik J."/>
            <person name="Repkova J."/>
        </authorList>
    </citation>
    <scope>NUCLEOTIDE SEQUENCE [LARGE SCALE GENOMIC DNA]</scope>
    <source>
        <strain evidence="2">cv. Tatra</strain>
        <tissue evidence="1">Young leaves</tissue>
    </source>
</reference>
<dbReference type="AlphaFoldDB" id="A0A2K3KIQ9"/>
<dbReference type="Proteomes" id="UP000236291">
    <property type="component" value="Unassembled WGS sequence"/>
</dbReference>
<accession>A0A2K3KIQ9</accession>
<feature type="non-terminal residue" evidence="1">
    <location>
        <position position="41"/>
    </location>
</feature>
<evidence type="ECO:0000313" key="2">
    <source>
        <dbReference type="Proteomes" id="UP000236291"/>
    </source>
</evidence>
<dbReference type="EMBL" id="ASHM01189945">
    <property type="protein sequence ID" value="PNX66175.1"/>
    <property type="molecule type" value="Genomic_DNA"/>
</dbReference>
<evidence type="ECO:0000313" key="1">
    <source>
        <dbReference type="EMBL" id="PNX66175.1"/>
    </source>
</evidence>
<reference evidence="1 2" key="1">
    <citation type="journal article" date="2014" name="Am. J. Bot.">
        <title>Genome assembly and annotation for red clover (Trifolium pratense; Fabaceae).</title>
        <authorList>
            <person name="Istvanek J."/>
            <person name="Jaros M."/>
            <person name="Krenek A."/>
            <person name="Repkova J."/>
        </authorList>
    </citation>
    <scope>NUCLEOTIDE SEQUENCE [LARGE SCALE GENOMIC DNA]</scope>
    <source>
        <strain evidence="2">cv. Tatra</strain>
        <tissue evidence="1">Young leaves</tissue>
    </source>
</reference>
<comment type="caution">
    <text evidence="1">The sequence shown here is derived from an EMBL/GenBank/DDBJ whole genome shotgun (WGS) entry which is preliminary data.</text>
</comment>
<organism evidence="1 2">
    <name type="scientific">Trifolium pratense</name>
    <name type="common">Red clover</name>
    <dbReference type="NCBI Taxonomy" id="57577"/>
    <lineage>
        <taxon>Eukaryota</taxon>
        <taxon>Viridiplantae</taxon>
        <taxon>Streptophyta</taxon>
        <taxon>Embryophyta</taxon>
        <taxon>Tracheophyta</taxon>
        <taxon>Spermatophyta</taxon>
        <taxon>Magnoliopsida</taxon>
        <taxon>eudicotyledons</taxon>
        <taxon>Gunneridae</taxon>
        <taxon>Pentapetalae</taxon>
        <taxon>rosids</taxon>
        <taxon>fabids</taxon>
        <taxon>Fabales</taxon>
        <taxon>Fabaceae</taxon>
        <taxon>Papilionoideae</taxon>
        <taxon>50 kb inversion clade</taxon>
        <taxon>NPAAA clade</taxon>
        <taxon>Hologalegina</taxon>
        <taxon>IRL clade</taxon>
        <taxon>Trifolieae</taxon>
        <taxon>Trifolium</taxon>
    </lineage>
</organism>
<sequence>MTANGSGLEWTEREQQHGWCRTALERTKKGDYDGRRGVKIV</sequence>
<gene>
    <name evidence="1" type="ORF">L195_g062933</name>
</gene>
<name>A0A2K3KIQ9_TRIPR</name>
<protein>
    <submittedName>
        <fullName evidence="1">Uncharacterized protein</fullName>
    </submittedName>
</protein>
<proteinExistence type="predicted"/>